<dbReference type="AlphaFoldDB" id="A0A2S0VL36"/>
<organism evidence="1 2">
    <name type="scientific">Saccharobesus litoralis</name>
    <dbReference type="NCBI Taxonomy" id="2172099"/>
    <lineage>
        <taxon>Bacteria</taxon>
        <taxon>Pseudomonadati</taxon>
        <taxon>Pseudomonadota</taxon>
        <taxon>Gammaproteobacteria</taxon>
        <taxon>Alteromonadales</taxon>
        <taxon>Alteromonadaceae</taxon>
        <taxon>Saccharobesus</taxon>
    </lineage>
</organism>
<dbReference type="EMBL" id="CP026604">
    <property type="protein sequence ID" value="AWB64923.1"/>
    <property type="molecule type" value="Genomic_DNA"/>
</dbReference>
<name>A0A2S0VL36_9ALTE</name>
<accession>A0A2S0VL36</accession>
<evidence type="ECO:0000313" key="2">
    <source>
        <dbReference type="Proteomes" id="UP000244441"/>
    </source>
</evidence>
<reference evidence="1 2" key="1">
    <citation type="submission" date="2018-01" db="EMBL/GenBank/DDBJ databases">
        <title>Genome sequence of a Cantenovulum-like bacteria.</title>
        <authorList>
            <person name="Tan W.R."/>
            <person name="Lau N.-S."/>
            <person name="Go F."/>
            <person name="Amirul A.-A.A."/>
        </authorList>
    </citation>
    <scope>NUCLEOTIDE SEQUENCE [LARGE SCALE GENOMIC DNA]</scope>
    <source>
        <strain evidence="1 2">CCB-QB4</strain>
    </source>
</reference>
<dbReference type="RefSeq" id="WP_108601002.1">
    <property type="nucleotide sequence ID" value="NZ_CP026604.1"/>
</dbReference>
<dbReference type="Proteomes" id="UP000244441">
    <property type="component" value="Chromosome"/>
</dbReference>
<gene>
    <name evidence="1" type="ORF">C2869_00020</name>
</gene>
<proteinExistence type="predicted"/>
<keyword evidence="2" id="KW-1185">Reference proteome</keyword>
<dbReference type="KEGG" id="cate:C2869_00020"/>
<protein>
    <submittedName>
        <fullName evidence="1">Uncharacterized protein</fullName>
    </submittedName>
</protein>
<evidence type="ECO:0000313" key="1">
    <source>
        <dbReference type="EMBL" id="AWB64923.1"/>
    </source>
</evidence>
<sequence length="90" mass="9749">MIINLPKSRAVLSVPLIGVSKYPSLAVHTTHNMNTKFHTFAMHESANGLSLYPPADDGKRSGAGCKRPYSSSVTASGYFIDPSSFKRMFG</sequence>